<sequence>MCSHVAVTAQRHHTTTRRQGQEDPLATPLPCRTPPLAFPHRRHLHSEHGAHRAQVRRGRLAQAWAFRSQLFILNTGRIELKSWKVGFQYEEILVGASRAMPVDVEDFPARVGKKGTTLAGYPMADLKTAIATAGNYNQIPATGVDLTGTLFGMKKGTPMPKTVRLVNEGYKCPQPTRRKGDAYAQDRKAG</sequence>
<proteinExistence type="predicted"/>
<dbReference type="EMBL" id="BJWL01000017">
    <property type="protein sequence ID" value="GFZ04890.1"/>
    <property type="molecule type" value="Genomic_DNA"/>
</dbReference>
<protein>
    <submittedName>
        <fullName evidence="2">Uncharacterized protein</fullName>
    </submittedName>
</protein>
<accession>A0A7J0G283</accession>
<reference evidence="2 3" key="1">
    <citation type="submission" date="2019-07" db="EMBL/GenBank/DDBJ databases">
        <title>De Novo Assembly of kiwifruit Actinidia rufa.</title>
        <authorList>
            <person name="Sugita-Konishi S."/>
            <person name="Sato K."/>
            <person name="Mori E."/>
            <person name="Abe Y."/>
            <person name="Kisaki G."/>
            <person name="Hamano K."/>
            <person name="Suezawa K."/>
            <person name="Otani M."/>
            <person name="Fukuda T."/>
            <person name="Manabe T."/>
            <person name="Gomi K."/>
            <person name="Tabuchi M."/>
            <person name="Akimitsu K."/>
            <person name="Kataoka I."/>
        </authorList>
    </citation>
    <scope>NUCLEOTIDE SEQUENCE [LARGE SCALE GENOMIC DNA]</scope>
    <source>
        <strain evidence="3">cv. Fuchu</strain>
    </source>
</reference>
<name>A0A7J0G283_9ERIC</name>
<evidence type="ECO:0000313" key="2">
    <source>
        <dbReference type="EMBL" id="GFZ04890.1"/>
    </source>
</evidence>
<keyword evidence="3" id="KW-1185">Reference proteome</keyword>
<comment type="caution">
    <text evidence="2">The sequence shown here is derived from an EMBL/GenBank/DDBJ whole genome shotgun (WGS) entry which is preliminary data.</text>
</comment>
<dbReference type="PANTHER" id="PTHR31052:SF2">
    <property type="entry name" value="COBRA-LIKE PROTEIN 10"/>
    <property type="match status" value="1"/>
</dbReference>
<dbReference type="PANTHER" id="PTHR31052">
    <property type="entry name" value="COBRA-LIKE PROTEIN 7"/>
    <property type="match status" value="1"/>
</dbReference>
<feature type="region of interest" description="Disordered" evidence="1">
    <location>
        <begin position="1"/>
        <end position="29"/>
    </location>
</feature>
<dbReference type="OrthoDB" id="1928904at2759"/>
<evidence type="ECO:0000256" key="1">
    <source>
        <dbReference type="SAM" id="MobiDB-lite"/>
    </source>
</evidence>
<evidence type="ECO:0000313" key="3">
    <source>
        <dbReference type="Proteomes" id="UP000585474"/>
    </source>
</evidence>
<dbReference type="Proteomes" id="UP000585474">
    <property type="component" value="Unassembled WGS sequence"/>
</dbReference>
<gene>
    <name evidence="2" type="ORF">Acr_17g0004620</name>
</gene>
<dbReference type="AlphaFoldDB" id="A0A7J0G283"/>
<organism evidence="2 3">
    <name type="scientific">Actinidia rufa</name>
    <dbReference type="NCBI Taxonomy" id="165716"/>
    <lineage>
        <taxon>Eukaryota</taxon>
        <taxon>Viridiplantae</taxon>
        <taxon>Streptophyta</taxon>
        <taxon>Embryophyta</taxon>
        <taxon>Tracheophyta</taxon>
        <taxon>Spermatophyta</taxon>
        <taxon>Magnoliopsida</taxon>
        <taxon>eudicotyledons</taxon>
        <taxon>Gunneridae</taxon>
        <taxon>Pentapetalae</taxon>
        <taxon>asterids</taxon>
        <taxon>Ericales</taxon>
        <taxon>Actinidiaceae</taxon>
        <taxon>Actinidia</taxon>
    </lineage>
</organism>